<evidence type="ECO:0000313" key="1">
    <source>
        <dbReference type="EMBL" id="AWL92437.1"/>
    </source>
</evidence>
<evidence type="ECO:0000313" key="2">
    <source>
        <dbReference type="Proteomes" id="UP000215703"/>
    </source>
</evidence>
<name>A0A2U8P443_9BRAD</name>
<protein>
    <recommendedName>
        <fullName evidence="3">DNA helicase</fullName>
    </recommendedName>
</protein>
<reference evidence="1 2" key="1">
    <citation type="journal article" date="2014" name="Int. J. Syst. Evol. Microbiol.">
        <title>Bradyrhizobium ottawaense sp. nov., a symbiotic nitrogen fixing bacterium from root nodules of soybeans in Canada.</title>
        <authorList>
            <person name="Yu X."/>
            <person name="Cloutier S."/>
            <person name="Tambong J.T."/>
            <person name="Bromfield E.S."/>
        </authorList>
    </citation>
    <scope>NUCLEOTIDE SEQUENCE [LARGE SCALE GENOMIC DNA]</scope>
    <source>
        <strain evidence="1 2">OO99</strain>
    </source>
</reference>
<reference evidence="1 2" key="2">
    <citation type="journal article" date="2017" name="Syst. Appl. Microbiol.">
        <title>Soybeans inoculated with root zone soils of Canadian native legumes harbour diverse and novel Bradyrhizobium spp. that possess agricultural potential.</title>
        <authorList>
            <person name="Bromfield E.S.P."/>
            <person name="Cloutier S."/>
            <person name="Tambong J.T."/>
            <person name="Tran Thi T.V."/>
        </authorList>
    </citation>
    <scope>NUCLEOTIDE SEQUENCE [LARGE SCALE GENOMIC DNA]</scope>
    <source>
        <strain evidence="1 2">OO99</strain>
    </source>
</reference>
<sequence>MAFYVIQQTTDLFGPDFPDFKRVEVGLSASQKALAAPPVIVECNEEAKSFGRFLVKTVQKLRAKNIRQIAVVCHGETYWEDLRSEFVASQLPLHVLTQRGERLAPDQPLVVLSRPNFIGGQEFDAVVLVGLEQGLVPPRIVDNPALAAAIEQQVLREMYLSITRARTRLIVAINQGAMPNNIIEGARAQSLISSGTIA</sequence>
<dbReference type="Gene3D" id="3.40.50.300">
    <property type="entry name" value="P-loop containing nucleotide triphosphate hydrolases"/>
    <property type="match status" value="1"/>
</dbReference>
<organism evidence="1 2">
    <name type="scientific">Bradyrhizobium ottawaense</name>
    <dbReference type="NCBI Taxonomy" id="931866"/>
    <lineage>
        <taxon>Bacteria</taxon>
        <taxon>Pseudomonadati</taxon>
        <taxon>Pseudomonadota</taxon>
        <taxon>Alphaproteobacteria</taxon>
        <taxon>Hyphomicrobiales</taxon>
        <taxon>Nitrobacteraceae</taxon>
        <taxon>Bradyrhizobium</taxon>
    </lineage>
</organism>
<gene>
    <name evidence="1" type="ORF">CIT37_09650</name>
</gene>
<dbReference type="AlphaFoldDB" id="A0A2U8P443"/>
<accession>A0A2U8P443</accession>
<dbReference type="EMBL" id="CP029425">
    <property type="protein sequence ID" value="AWL92437.1"/>
    <property type="molecule type" value="Genomic_DNA"/>
</dbReference>
<dbReference type="KEGG" id="bot:CIT37_09650"/>
<proteinExistence type="predicted"/>
<dbReference type="SUPFAM" id="SSF52540">
    <property type="entry name" value="P-loop containing nucleoside triphosphate hydrolases"/>
    <property type="match status" value="1"/>
</dbReference>
<evidence type="ECO:0008006" key="3">
    <source>
        <dbReference type="Google" id="ProtNLM"/>
    </source>
</evidence>
<dbReference type="InterPro" id="IPR027417">
    <property type="entry name" value="P-loop_NTPase"/>
</dbReference>
<dbReference type="Proteomes" id="UP000215703">
    <property type="component" value="Chromosome"/>
</dbReference>